<dbReference type="STRING" id="1650663.GCA_001486665_01650"/>
<dbReference type="RefSeq" id="WP_058964069.1">
    <property type="nucleotide sequence ID" value="NZ_CABKVM010000016.1"/>
</dbReference>
<sequence>MEYRKIESAAIAGNPFELIGKEWALVSAKKADGTVNTMTVSWGSMGVLWGKNVVQIFLRPQRYTKEFVDEAGRFTLSFYGEGAKKELGYLGKVSGRDEDKIAKVGYTVKDFDGAPAFDGARLVLVCRSLYAQTLEPECFLPGNSCDKDCYPQKDYHTMYVAEIEAVYEKAE</sequence>
<protein>
    <submittedName>
        <fullName evidence="3">Flavin reductase like protein</fullName>
    </submittedName>
</protein>
<dbReference type="InterPro" id="IPR052174">
    <property type="entry name" value="Flavoredoxin"/>
</dbReference>
<feature type="domain" description="Flavin reductase like" evidence="2">
    <location>
        <begin position="23"/>
        <end position="169"/>
    </location>
</feature>
<dbReference type="GO" id="GO:0016646">
    <property type="term" value="F:oxidoreductase activity, acting on the CH-NH group of donors, NAD or NADP as acceptor"/>
    <property type="evidence" value="ECO:0007669"/>
    <property type="project" value="UniProtKB-ARBA"/>
</dbReference>
<evidence type="ECO:0000313" key="3">
    <source>
        <dbReference type="EMBL" id="TCL61598.1"/>
    </source>
</evidence>
<dbReference type="AlphaFoldDB" id="A0A4R1R7P8"/>
<dbReference type="PANTHER" id="PTHR43567:SF5">
    <property type="entry name" value="HYPOTHETICAL CYTOSOLIC PROTEIN"/>
    <property type="match status" value="1"/>
</dbReference>
<dbReference type="Pfam" id="PF01613">
    <property type="entry name" value="Flavin_Reduct"/>
    <property type="match status" value="1"/>
</dbReference>
<gene>
    <name evidence="3" type="ORF">EDD77_10152</name>
</gene>
<comment type="caution">
    <text evidence="3">The sequence shown here is derived from an EMBL/GenBank/DDBJ whole genome shotgun (WGS) entry which is preliminary data.</text>
</comment>
<dbReference type="InterPro" id="IPR012349">
    <property type="entry name" value="Split_barrel_FMN-bd"/>
</dbReference>
<dbReference type="Proteomes" id="UP000295184">
    <property type="component" value="Unassembled WGS sequence"/>
</dbReference>
<organism evidence="3 4">
    <name type="scientific">Allofournierella massiliensis</name>
    <dbReference type="NCBI Taxonomy" id="1650663"/>
    <lineage>
        <taxon>Bacteria</taxon>
        <taxon>Bacillati</taxon>
        <taxon>Bacillota</taxon>
        <taxon>Clostridia</taxon>
        <taxon>Eubacteriales</taxon>
        <taxon>Oscillospiraceae</taxon>
        <taxon>Allofournierella</taxon>
    </lineage>
</organism>
<evidence type="ECO:0000313" key="4">
    <source>
        <dbReference type="Proteomes" id="UP000295184"/>
    </source>
</evidence>
<dbReference type="InterPro" id="IPR002563">
    <property type="entry name" value="Flavin_Rdtase-like_dom"/>
</dbReference>
<evidence type="ECO:0000259" key="2">
    <source>
        <dbReference type="Pfam" id="PF01613"/>
    </source>
</evidence>
<dbReference type="EMBL" id="SLUM01000001">
    <property type="protein sequence ID" value="TCL61598.1"/>
    <property type="molecule type" value="Genomic_DNA"/>
</dbReference>
<evidence type="ECO:0000256" key="1">
    <source>
        <dbReference type="ARBA" id="ARBA00038054"/>
    </source>
</evidence>
<dbReference type="GO" id="GO:0010181">
    <property type="term" value="F:FMN binding"/>
    <property type="evidence" value="ECO:0007669"/>
    <property type="project" value="InterPro"/>
</dbReference>
<dbReference type="OrthoDB" id="9791490at2"/>
<comment type="similarity">
    <text evidence="1">Belongs to the flavoredoxin family.</text>
</comment>
<dbReference type="Gene3D" id="2.30.110.10">
    <property type="entry name" value="Electron Transport, Fmn-binding Protein, Chain A"/>
    <property type="match status" value="1"/>
</dbReference>
<dbReference type="SUPFAM" id="SSF50475">
    <property type="entry name" value="FMN-binding split barrel"/>
    <property type="match status" value="1"/>
</dbReference>
<dbReference type="PANTHER" id="PTHR43567">
    <property type="entry name" value="FLAVOREDOXIN-RELATED-RELATED"/>
    <property type="match status" value="1"/>
</dbReference>
<reference evidence="3 4" key="1">
    <citation type="submission" date="2019-03" db="EMBL/GenBank/DDBJ databases">
        <title>Genomic Encyclopedia of Type Strains, Phase IV (KMG-IV): sequencing the most valuable type-strain genomes for metagenomic binning, comparative biology and taxonomic classification.</title>
        <authorList>
            <person name="Goeker M."/>
        </authorList>
    </citation>
    <scope>NUCLEOTIDE SEQUENCE [LARGE SCALE GENOMIC DNA]</scope>
    <source>
        <strain evidence="3 4">DSM 100451</strain>
    </source>
</reference>
<accession>A0A4R1R7P8</accession>
<proteinExistence type="inferred from homology"/>
<name>A0A4R1R7P8_9FIRM</name>